<evidence type="ECO:0000313" key="3">
    <source>
        <dbReference type="Proteomes" id="UP000190389"/>
    </source>
</evidence>
<protein>
    <submittedName>
        <fullName evidence="2">Uncharacterized protein</fullName>
    </submittedName>
</protein>
<keyword evidence="3" id="KW-1185">Reference proteome</keyword>
<keyword evidence="1" id="KW-1133">Transmembrane helix</keyword>
<dbReference type="AlphaFoldDB" id="A0A1T4L414"/>
<organism evidence="2 3">
    <name type="scientific">Mycoplasmopsis verecunda</name>
    <dbReference type="NCBI Taxonomy" id="171291"/>
    <lineage>
        <taxon>Bacteria</taxon>
        <taxon>Bacillati</taxon>
        <taxon>Mycoplasmatota</taxon>
        <taxon>Mycoplasmoidales</taxon>
        <taxon>Metamycoplasmataceae</taxon>
        <taxon>Mycoplasmopsis</taxon>
    </lineage>
</organism>
<feature type="transmembrane region" description="Helical" evidence="1">
    <location>
        <begin position="12"/>
        <end position="35"/>
    </location>
</feature>
<sequence>MFIKERFSKYQNIANAISLCFSVIGFISLFTYIGLFSKLDNINENYSNVSLAFFKVNEKVYKWISIVYKIIKYLLMLFLFIIAIGYCIYYGYVVNINAGEQFSKVWFSFFTATIIMLQLFLITVWDIIKLSNYIIQQHKN</sequence>
<name>A0A1T4L414_9BACT</name>
<gene>
    <name evidence="2" type="ORF">SAMN02745154_00313</name>
</gene>
<dbReference type="STRING" id="171291.SAMN02745154_00313"/>
<proteinExistence type="predicted"/>
<evidence type="ECO:0000313" key="2">
    <source>
        <dbReference type="EMBL" id="SJZ49291.1"/>
    </source>
</evidence>
<accession>A0A1T4L414</accession>
<dbReference type="Proteomes" id="UP000190389">
    <property type="component" value="Unassembled WGS sequence"/>
</dbReference>
<keyword evidence="1" id="KW-0812">Transmembrane</keyword>
<keyword evidence="1" id="KW-0472">Membrane</keyword>
<evidence type="ECO:0000256" key="1">
    <source>
        <dbReference type="SAM" id="Phobius"/>
    </source>
</evidence>
<feature type="transmembrane region" description="Helical" evidence="1">
    <location>
        <begin position="73"/>
        <end position="93"/>
    </location>
</feature>
<feature type="transmembrane region" description="Helical" evidence="1">
    <location>
        <begin position="105"/>
        <end position="128"/>
    </location>
</feature>
<reference evidence="3" key="1">
    <citation type="submission" date="2017-02" db="EMBL/GenBank/DDBJ databases">
        <authorList>
            <person name="Varghese N."/>
            <person name="Submissions S."/>
        </authorList>
    </citation>
    <scope>NUCLEOTIDE SEQUENCE [LARGE SCALE GENOMIC DNA]</scope>
    <source>
        <strain evidence="3">ATCC 27862</strain>
    </source>
</reference>
<dbReference type="EMBL" id="FUXF01000007">
    <property type="protein sequence ID" value="SJZ49291.1"/>
    <property type="molecule type" value="Genomic_DNA"/>
</dbReference>